<evidence type="ECO:0000256" key="3">
    <source>
        <dbReference type="SAM" id="MobiDB-lite"/>
    </source>
</evidence>
<evidence type="ECO:0000313" key="6">
    <source>
        <dbReference type="Proteomes" id="UP001183176"/>
    </source>
</evidence>
<evidence type="ECO:0000256" key="4">
    <source>
        <dbReference type="SAM" id="Phobius"/>
    </source>
</evidence>
<dbReference type="Pfam" id="PF11999">
    <property type="entry name" value="Ice_binding"/>
    <property type="match status" value="1"/>
</dbReference>
<feature type="compositionally biased region" description="Gly residues" evidence="3">
    <location>
        <begin position="330"/>
        <end position="341"/>
    </location>
</feature>
<keyword evidence="4" id="KW-1133">Transmembrane helix</keyword>
<keyword evidence="6" id="KW-1185">Reference proteome</keyword>
<feature type="compositionally biased region" description="Low complexity" evidence="3">
    <location>
        <begin position="261"/>
        <end position="329"/>
    </location>
</feature>
<dbReference type="Proteomes" id="UP001183176">
    <property type="component" value="Unassembled WGS sequence"/>
</dbReference>
<protein>
    <submittedName>
        <fullName evidence="5">Ice-binding family protein</fullName>
    </submittedName>
</protein>
<reference evidence="6" key="1">
    <citation type="submission" date="2023-07" db="EMBL/GenBank/DDBJ databases">
        <title>30 novel species of actinomycetes from the DSMZ collection.</title>
        <authorList>
            <person name="Nouioui I."/>
        </authorList>
    </citation>
    <scope>NUCLEOTIDE SEQUENCE [LARGE SCALE GENOMIC DNA]</scope>
    <source>
        <strain evidence="6">DSM 44399</strain>
    </source>
</reference>
<evidence type="ECO:0000256" key="1">
    <source>
        <dbReference type="ARBA" id="ARBA00005445"/>
    </source>
</evidence>
<accession>A0ABU2J995</accession>
<comment type="caution">
    <text evidence="5">The sequence shown here is derived from an EMBL/GenBank/DDBJ whole genome shotgun (WGS) entry which is preliminary data.</text>
</comment>
<feature type="region of interest" description="Disordered" evidence="3">
    <location>
        <begin position="261"/>
        <end position="341"/>
    </location>
</feature>
<sequence>MSATVSSSFCSTGHRTRVPAMVGVVAAVGALLAGGLASAGRADAAAAPVGLGTSATYSVLGGQAVTNTGPTRLSGDLGVSPGTAISGFPPGVAAGTTHAADAVAAQAQSDLVTAYNDAAGRAPTASVAGDLVGRTLTAGVYNSSSSLALSGTLTLDGQGDPNSVFIVQVASTLITASASAVNVINGAQACHVYWLVGSSATLGTASSFKGTILALTSITVTTGTVVQGRALARNGQVTLDTNTFTSAACDAVVTPTTAAPVPITTAPTATTAPPVTSTPAPTTPVSATTAPTTPVSATTSRSTTPSSSTSHSSTATATSGLPGGRSSSTGRGGGVGGNSAVGGTGITAGQGFVGQSFVRQGLVGQGSVRQGSVGSAELANTGAIPLGPPLGAGALLLLVGGGLVMAGRRRPAVRNVSRRH</sequence>
<dbReference type="RefSeq" id="WP_311422015.1">
    <property type="nucleotide sequence ID" value="NZ_JAVREH010000005.1"/>
</dbReference>
<gene>
    <name evidence="5" type="ORF">RM423_05565</name>
</gene>
<feature type="transmembrane region" description="Helical" evidence="4">
    <location>
        <begin position="386"/>
        <end position="406"/>
    </location>
</feature>
<evidence type="ECO:0000256" key="2">
    <source>
        <dbReference type="ARBA" id="ARBA00022729"/>
    </source>
</evidence>
<keyword evidence="4" id="KW-0812">Transmembrane</keyword>
<keyword evidence="2" id="KW-0732">Signal</keyword>
<keyword evidence="4" id="KW-0472">Membrane</keyword>
<dbReference type="EMBL" id="JAVREH010000005">
    <property type="protein sequence ID" value="MDT0260858.1"/>
    <property type="molecule type" value="Genomic_DNA"/>
</dbReference>
<organism evidence="5 6">
    <name type="scientific">Jatrophihabitans lederbergiae</name>
    <dbReference type="NCBI Taxonomy" id="3075547"/>
    <lineage>
        <taxon>Bacteria</taxon>
        <taxon>Bacillati</taxon>
        <taxon>Actinomycetota</taxon>
        <taxon>Actinomycetes</taxon>
        <taxon>Jatrophihabitantales</taxon>
        <taxon>Jatrophihabitantaceae</taxon>
        <taxon>Jatrophihabitans</taxon>
    </lineage>
</organism>
<proteinExistence type="inferred from homology"/>
<name>A0ABU2J995_9ACTN</name>
<comment type="similarity">
    <text evidence="1">Belongs to the ice-binding protein family.</text>
</comment>
<evidence type="ECO:0000313" key="5">
    <source>
        <dbReference type="EMBL" id="MDT0260858.1"/>
    </source>
</evidence>
<dbReference type="InterPro" id="IPR021884">
    <property type="entry name" value="Ice-bd_prot"/>
</dbReference>